<feature type="signal peptide" evidence="1">
    <location>
        <begin position="1"/>
        <end position="16"/>
    </location>
</feature>
<dbReference type="InterPro" id="IPR014044">
    <property type="entry name" value="CAP_dom"/>
</dbReference>
<feature type="domain" description="SCP" evidence="2">
    <location>
        <begin position="22"/>
        <end position="160"/>
    </location>
</feature>
<evidence type="ECO:0000313" key="3">
    <source>
        <dbReference type="WBParaSite" id="MCU_012676-RA"/>
    </source>
</evidence>
<organism evidence="3">
    <name type="scientific">Mesocestoides corti</name>
    <name type="common">Flatworm</name>
    <dbReference type="NCBI Taxonomy" id="53468"/>
    <lineage>
        <taxon>Eukaryota</taxon>
        <taxon>Metazoa</taxon>
        <taxon>Spiralia</taxon>
        <taxon>Lophotrochozoa</taxon>
        <taxon>Platyhelminthes</taxon>
        <taxon>Cestoda</taxon>
        <taxon>Eucestoda</taxon>
        <taxon>Cyclophyllidea</taxon>
        <taxon>Mesocestoididae</taxon>
        <taxon>Mesocestoides</taxon>
    </lineage>
</organism>
<keyword evidence="1" id="KW-0732">Signal</keyword>
<evidence type="ECO:0000259" key="2">
    <source>
        <dbReference type="SMART" id="SM00198"/>
    </source>
</evidence>
<dbReference type="WBParaSite" id="MCU_012676-RA">
    <property type="protein sequence ID" value="MCU_012676-RA"/>
    <property type="gene ID" value="MCU_012676"/>
</dbReference>
<accession>A0A5K3FWY0</accession>
<dbReference type="InterPro" id="IPR001283">
    <property type="entry name" value="CRISP-related"/>
</dbReference>
<reference evidence="3" key="1">
    <citation type="submission" date="2019-11" db="UniProtKB">
        <authorList>
            <consortium name="WormBaseParasite"/>
        </authorList>
    </citation>
    <scope>IDENTIFICATION</scope>
</reference>
<sequence>MLQLMCLLVLTWPVLAEVPTDEERSTIIECHTKIREGVQPTASNMQLMNYSTDMENLAVKLVANCQIPSDLSPFQGKGYTILFEGNEVPQFADVICKVNGSNYNYEMNSCNGDCDEYKQMVWATSTQIGCASNKCANSNDASKSKYLMACVYNPGQEDLSGRPYESGPICSQCPQRYGCTRNQCDQNAQTTSSSTTISTTLSTLKVLFVAVLLPHTFK</sequence>
<dbReference type="Pfam" id="PF00188">
    <property type="entry name" value="CAP"/>
    <property type="match status" value="1"/>
</dbReference>
<dbReference type="SUPFAM" id="SSF55797">
    <property type="entry name" value="PR-1-like"/>
    <property type="match status" value="1"/>
</dbReference>
<proteinExistence type="predicted"/>
<dbReference type="PANTHER" id="PTHR10334">
    <property type="entry name" value="CYSTEINE-RICH SECRETORY PROTEIN-RELATED"/>
    <property type="match status" value="1"/>
</dbReference>
<dbReference type="InterPro" id="IPR035940">
    <property type="entry name" value="CAP_sf"/>
</dbReference>
<protein>
    <submittedName>
        <fullName evidence="3">SCP domain-containing protein</fullName>
    </submittedName>
</protein>
<feature type="chain" id="PRO_5024355202" evidence="1">
    <location>
        <begin position="17"/>
        <end position="218"/>
    </location>
</feature>
<dbReference type="Gene3D" id="3.40.33.10">
    <property type="entry name" value="CAP"/>
    <property type="match status" value="1"/>
</dbReference>
<evidence type="ECO:0000256" key="1">
    <source>
        <dbReference type="SAM" id="SignalP"/>
    </source>
</evidence>
<name>A0A5K3FWY0_MESCO</name>
<dbReference type="AlphaFoldDB" id="A0A5K3FWY0"/>
<dbReference type="SMART" id="SM00198">
    <property type="entry name" value="SCP"/>
    <property type="match status" value="1"/>
</dbReference>